<feature type="domain" description="SGNH hydrolase-type esterase" evidence="1">
    <location>
        <begin position="24"/>
        <end position="183"/>
    </location>
</feature>
<dbReference type="SUPFAM" id="SSF52266">
    <property type="entry name" value="SGNH hydrolase"/>
    <property type="match status" value="1"/>
</dbReference>
<dbReference type="Proteomes" id="UP000294692">
    <property type="component" value="Unassembled WGS sequence"/>
</dbReference>
<sequence length="203" mass="21774">MTLFASFLMAAGAAAETRGGTMLVLGDSLSAEYGIERGSGWVSLLEPRIRDTFPGVQIKNASISGDTTSGGLTRLPDALLQHDPAVVLIELGANDALRGLSLQATRENLARMITLSRESGASVILVGMQIPPNYGTRYSRQFRELFPELAQEHGVDLVPFLLEGMASDSSLFQADGIHPNEAAQPLIADNVWPVLQSALERLQ</sequence>
<reference evidence="2 3" key="1">
    <citation type="submission" date="2019-03" db="EMBL/GenBank/DDBJ databases">
        <title>Genomic Encyclopedia of Type Strains, Phase IV (KMG-IV): sequencing the most valuable type-strain genomes for metagenomic binning, comparative biology and taxonomic classification.</title>
        <authorList>
            <person name="Goeker M."/>
        </authorList>
    </citation>
    <scope>NUCLEOTIDE SEQUENCE [LARGE SCALE GENOMIC DNA]</scope>
    <source>
        <strain evidence="2 3">DSM 100048</strain>
    </source>
</reference>
<dbReference type="InterPro" id="IPR051532">
    <property type="entry name" value="Ester_Hydrolysis_Enzymes"/>
</dbReference>
<dbReference type="PANTHER" id="PTHR30383">
    <property type="entry name" value="THIOESTERASE 1/PROTEASE 1/LYSOPHOSPHOLIPASE L1"/>
    <property type="match status" value="1"/>
</dbReference>
<dbReference type="GO" id="GO:0004622">
    <property type="term" value="F:phosphatidylcholine lysophospholipase activity"/>
    <property type="evidence" value="ECO:0007669"/>
    <property type="project" value="TreeGrafter"/>
</dbReference>
<dbReference type="InterPro" id="IPR013830">
    <property type="entry name" value="SGNH_hydro"/>
</dbReference>
<proteinExistence type="predicted"/>
<comment type="caution">
    <text evidence="2">The sequence shown here is derived from an EMBL/GenBank/DDBJ whole genome shotgun (WGS) entry which is preliminary data.</text>
</comment>
<dbReference type="InterPro" id="IPR036514">
    <property type="entry name" value="SGNH_hydro_sf"/>
</dbReference>
<dbReference type="CDD" id="cd01822">
    <property type="entry name" value="Lysophospholipase_L1_like"/>
    <property type="match status" value="1"/>
</dbReference>
<keyword evidence="3" id="KW-1185">Reference proteome</keyword>
<protein>
    <submittedName>
        <fullName evidence="2">Acyl-CoA thioesterase-1</fullName>
    </submittedName>
</protein>
<dbReference type="AlphaFoldDB" id="A0A4R3V9F6"/>
<dbReference type="EMBL" id="SMBX01000002">
    <property type="protein sequence ID" value="TCV01826.1"/>
    <property type="molecule type" value="Genomic_DNA"/>
</dbReference>
<gene>
    <name evidence="2" type="ORF">EV686_102539</name>
</gene>
<dbReference type="Pfam" id="PF13472">
    <property type="entry name" value="Lipase_GDSL_2"/>
    <property type="match status" value="1"/>
</dbReference>
<name>A0A4R3V9F6_9BURK</name>
<dbReference type="PANTHER" id="PTHR30383:SF24">
    <property type="entry name" value="THIOESTERASE 1_PROTEASE 1_LYSOPHOSPHOLIPASE L1"/>
    <property type="match status" value="1"/>
</dbReference>
<evidence type="ECO:0000259" key="1">
    <source>
        <dbReference type="Pfam" id="PF13472"/>
    </source>
</evidence>
<organism evidence="2 3">
    <name type="scientific">Paracandidimonas soli</name>
    <dbReference type="NCBI Taxonomy" id="1917182"/>
    <lineage>
        <taxon>Bacteria</taxon>
        <taxon>Pseudomonadati</taxon>
        <taxon>Pseudomonadota</taxon>
        <taxon>Betaproteobacteria</taxon>
        <taxon>Burkholderiales</taxon>
        <taxon>Alcaligenaceae</taxon>
        <taxon>Paracandidimonas</taxon>
    </lineage>
</organism>
<evidence type="ECO:0000313" key="2">
    <source>
        <dbReference type="EMBL" id="TCV01826.1"/>
    </source>
</evidence>
<accession>A0A4R3V9F6</accession>
<evidence type="ECO:0000313" key="3">
    <source>
        <dbReference type="Proteomes" id="UP000294692"/>
    </source>
</evidence>
<dbReference type="Gene3D" id="3.40.50.1110">
    <property type="entry name" value="SGNH hydrolase"/>
    <property type="match status" value="1"/>
</dbReference>